<keyword evidence="2" id="KW-1185">Reference proteome</keyword>
<name>A0ABT9HU88_9GAMM</name>
<evidence type="ECO:0000313" key="1">
    <source>
        <dbReference type="EMBL" id="MDP5134692.1"/>
    </source>
</evidence>
<accession>A0ABT9HU88</accession>
<organism evidence="1 2">
    <name type="scientific">Rheinheimera baltica</name>
    <dbReference type="NCBI Taxonomy" id="67576"/>
    <lineage>
        <taxon>Bacteria</taxon>
        <taxon>Pseudomonadati</taxon>
        <taxon>Pseudomonadota</taxon>
        <taxon>Gammaproteobacteria</taxon>
        <taxon>Chromatiales</taxon>
        <taxon>Chromatiaceae</taxon>
        <taxon>Rheinheimera</taxon>
    </lineage>
</organism>
<comment type="caution">
    <text evidence="1">The sequence shown here is derived from an EMBL/GenBank/DDBJ whole genome shotgun (WGS) entry which is preliminary data.</text>
</comment>
<evidence type="ECO:0000313" key="2">
    <source>
        <dbReference type="Proteomes" id="UP001231109"/>
    </source>
</evidence>
<sequence length="395" mass="45218">MLFVLGVMLFGAVFWAIVRQKNMQNWLGNYIRHILKRPVPVNGPKHVLFCFVDHYEPQWGRQISIEQERARVDRWFNDYPAVAGQFKDADGCYPKHCFYYPEEEYRFEHLAKISDLCYRGFGEIEVHLHHDNDTSDNLRKTLTNFTELLHRDHGAFVRDEATGALSYSFIHGNWSLNNCRPDGRWCGVNDELIVLKETGCYADFTFPSAPSNTQPAMVNAIYYAKDKPGQPNSHNTGRLVEVNGKPWGDLMLITGPIGLNWKVRKKGIFPQIENADVRKSMPPTPERVDLWVNSNIHVAGRPEWVFVKVHTHGTQEEDMDTLLGAPFANMCAHLQAKYNDGDNYVLHYVSAREMYNIAKAAEAGESGNPNNFRDYLIAKPKNMPLLKKELGTKGM</sequence>
<protein>
    <submittedName>
        <fullName evidence="1">Uncharacterized protein</fullName>
    </submittedName>
</protein>
<dbReference type="Proteomes" id="UP001231109">
    <property type="component" value="Unassembled WGS sequence"/>
</dbReference>
<dbReference type="RefSeq" id="WP_305973394.1">
    <property type="nucleotide sequence ID" value="NZ_JAPJDZ010000002.1"/>
</dbReference>
<proteinExistence type="predicted"/>
<dbReference type="EMBL" id="JAPJDZ010000002">
    <property type="protein sequence ID" value="MDP5134692.1"/>
    <property type="molecule type" value="Genomic_DNA"/>
</dbReference>
<reference evidence="1 2" key="1">
    <citation type="submission" date="2022-11" db="EMBL/GenBank/DDBJ databases">
        <title>Viruses from the air-sea interface of a natural surface slick.</title>
        <authorList>
            <person name="Rahlff J."/>
            <person name="Holmfeldt K."/>
        </authorList>
    </citation>
    <scope>NUCLEOTIDE SEQUENCE [LARGE SCALE GENOMIC DNA]</scope>
    <source>
        <strain evidence="1 2">SMS4</strain>
    </source>
</reference>
<gene>
    <name evidence="1" type="ORF">ORJ04_01855</name>
</gene>